<sequence>MPQRIRDAFSLSMTLARLMSRRVVGISPSKLQSLSPTRTTTTTSFIRFPLLSYPRSIHTTAAKMGEPVTAYPWKELKPQDQSGGPGLDTKLDPGANFTELEYWENEKPILKEYEGRGLLKDKAVLITGGDSGIGRAVGVLMAREGADITFVHLPEEEEDAKITCKMIEQAGRKAHHMALNLREDANCKKAVEEHIKTFGKLNVLVNNAAMQEICQDLVDIDLAVVEKTFRTNILAMFAMTKFALPHMKRGDSIVNSTSVAAYMGNPQLVDYSSTKGAIATFTRSLAQQQASKGIRVNGVAPGIIWTPLQPATKGNPADAMEGLGVGMAPLPRPGMPIEVATAYVFLASPLGSYTTGEVIHVNGGIEMQG</sequence>
<dbReference type="InterPro" id="IPR036291">
    <property type="entry name" value="NAD(P)-bd_dom_sf"/>
</dbReference>
<dbReference type="PROSITE" id="PS00061">
    <property type="entry name" value="ADH_SHORT"/>
    <property type="match status" value="1"/>
</dbReference>
<protein>
    <recommendedName>
        <fullName evidence="4">Ketoreductase domain-containing protein</fullName>
    </recommendedName>
</protein>
<dbReference type="Gene3D" id="3.40.50.720">
    <property type="entry name" value="NAD(P)-binding Rossmann-like Domain"/>
    <property type="match status" value="1"/>
</dbReference>
<dbReference type="SMART" id="SM00822">
    <property type="entry name" value="PKS_KR"/>
    <property type="match status" value="1"/>
</dbReference>
<evidence type="ECO:0000256" key="1">
    <source>
        <dbReference type="ARBA" id="ARBA00006484"/>
    </source>
</evidence>
<keyword evidence="6" id="KW-1185">Reference proteome</keyword>
<dbReference type="PANTHER" id="PTHR48107:SF16">
    <property type="entry name" value="NADPH-DEPENDENT ALDEHYDE REDUCTASE 1, CHLOROPLASTIC"/>
    <property type="match status" value="1"/>
</dbReference>
<dbReference type="OMA" id="YGYFHMA"/>
<dbReference type="eggNOG" id="KOG0725">
    <property type="taxonomic scope" value="Eukaryota"/>
</dbReference>
<gene>
    <name evidence="5" type="ORF">BAUCODRAFT_105180</name>
</gene>
<dbReference type="SUPFAM" id="SSF51735">
    <property type="entry name" value="NAD(P)-binding Rossmann-fold domains"/>
    <property type="match status" value="1"/>
</dbReference>
<dbReference type="PRINTS" id="PR00080">
    <property type="entry name" value="SDRFAMILY"/>
</dbReference>
<dbReference type="EMBL" id="KB445553">
    <property type="protein sequence ID" value="EMC98127.1"/>
    <property type="molecule type" value="Genomic_DNA"/>
</dbReference>
<dbReference type="PRINTS" id="PR00081">
    <property type="entry name" value="GDHRDH"/>
</dbReference>
<comment type="similarity">
    <text evidence="1">Belongs to the short-chain dehydrogenases/reductases (SDR) family.</text>
</comment>
<dbReference type="KEGG" id="bcom:BAUCODRAFT_105180"/>
<feature type="domain" description="Ketoreductase" evidence="4">
    <location>
        <begin position="122"/>
        <end position="311"/>
    </location>
</feature>
<keyword evidence="3" id="KW-0560">Oxidoreductase</keyword>
<name>M2LU95_BAUPA</name>
<dbReference type="OrthoDB" id="47007at2759"/>
<dbReference type="InterPro" id="IPR002347">
    <property type="entry name" value="SDR_fam"/>
</dbReference>
<evidence type="ECO:0000313" key="5">
    <source>
        <dbReference type="EMBL" id="EMC98127.1"/>
    </source>
</evidence>
<accession>M2LU95</accession>
<proteinExistence type="inferred from homology"/>
<reference evidence="5 6" key="1">
    <citation type="journal article" date="2012" name="PLoS Pathog.">
        <title>Diverse lifestyles and strategies of plant pathogenesis encoded in the genomes of eighteen Dothideomycetes fungi.</title>
        <authorList>
            <person name="Ohm R.A."/>
            <person name="Feau N."/>
            <person name="Henrissat B."/>
            <person name="Schoch C.L."/>
            <person name="Horwitz B.A."/>
            <person name="Barry K.W."/>
            <person name="Condon B.J."/>
            <person name="Copeland A.C."/>
            <person name="Dhillon B."/>
            <person name="Glaser F."/>
            <person name="Hesse C.N."/>
            <person name="Kosti I."/>
            <person name="LaButti K."/>
            <person name="Lindquist E.A."/>
            <person name="Lucas S."/>
            <person name="Salamov A.A."/>
            <person name="Bradshaw R.E."/>
            <person name="Ciuffetti L."/>
            <person name="Hamelin R.C."/>
            <person name="Kema G.H.J."/>
            <person name="Lawrence C."/>
            <person name="Scott J.A."/>
            <person name="Spatafora J.W."/>
            <person name="Turgeon B.G."/>
            <person name="de Wit P.J.G.M."/>
            <person name="Zhong S."/>
            <person name="Goodwin S.B."/>
            <person name="Grigoriev I.V."/>
        </authorList>
    </citation>
    <scope>NUCLEOTIDE SEQUENCE [LARGE SCALE GENOMIC DNA]</scope>
    <source>
        <strain evidence="5 6">UAMH 10762</strain>
    </source>
</reference>
<dbReference type="Proteomes" id="UP000011761">
    <property type="component" value="Unassembled WGS sequence"/>
</dbReference>
<dbReference type="Pfam" id="PF13561">
    <property type="entry name" value="adh_short_C2"/>
    <property type="match status" value="1"/>
</dbReference>
<dbReference type="GO" id="GO:0016614">
    <property type="term" value="F:oxidoreductase activity, acting on CH-OH group of donors"/>
    <property type="evidence" value="ECO:0007669"/>
    <property type="project" value="UniProtKB-ARBA"/>
</dbReference>
<dbReference type="GeneID" id="19107100"/>
<evidence type="ECO:0000256" key="2">
    <source>
        <dbReference type="ARBA" id="ARBA00022857"/>
    </source>
</evidence>
<dbReference type="RefSeq" id="XP_007674901.1">
    <property type="nucleotide sequence ID" value="XM_007676711.1"/>
</dbReference>
<dbReference type="InterPro" id="IPR020904">
    <property type="entry name" value="Sc_DH/Rdtase_CS"/>
</dbReference>
<dbReference type="HOGENOM" id="CLU_010194_4_3_1"/>
<organism evidence="5 6">
    <name type="scientific">Baudoinia panamericana (strain UAMH 10762)</name>
    <name type="common">Angels' share fungus</name>
    <name type="synonym">Baudoinia compniacensis (strain UAMH 10762)</name>
    <dbReference type="NCBI Taxonomy" id="717646"/>
    <lineage>
        <taxon>Eukaryota</taxon>
        <taxon>Fungi</taxon>
        <taxon>Dikarya</taxon>
        <taxon>Ascomycota</taxon>
        <taxon>Pezizomycotina</taxon>
        <taxon>Dothideomycetes</taxon>
        <taxon>Dothideomycetidae</taxon>
        <taxon>Mycosphaerellales</taxon>
        <taxon>Teratosphaeriaceae</taxon>
        <taxon>Baudoinia</taxon>
    </lineage>
</organism>
<keyword evidence="2" id="KW-0521">NADP</keyword>
<dbReference type="AlphaFoldDB" id="M2LU95"/>
<evidence type="ECO:0000256" key="3">
    <source>
        <dbReference type="ARBA" id="ARBA00023002"/>
    </source>
</evidence>
<dbReference type="FunFam" id="3.40.50.720:FF:000084">
    <property type="entry name" value="Short-chain dehydrogenase reductase"/>
    <property type="match status" value="1"/>
</dbReference>
<dbReference type="InterPro" id="IPR057326">
    <property type="entry name" value="KR_dom"/>
</dbReference>
<evidence type="ECO:0000313" key="6">
    <source>
        <dbReference type="Proteomes" id="UP000011761"/>
    </source>
</evidence>
<dbReference type="PANTHER" id="PTHR48107">
    <property type="entry name" value="NADPH-DEPENDENT ALDEHYDE REDUCTASE-LIKE PROTEIN, CHLOROPLASTIC-RELATED"/>
    <property type="match status" value="1"/>
</dbReference>
<evidence type="ECO:0000259" key="4">
    <source>
        <dbReference type="SMART" id="SM00822"/>
    </source>
</evidence>